<gene>
    <name evidence="1" type="ORF">MCYG_07167</name>
</gene>
<proteinExistence type="predicted"/>
<dbReference type="VEuPathDB" id="FungiDB:MCYG_07167"/>
<evidence type="ECO:0000313" key="1">
    <source>
        <dbReference type="EMBL" id="EEQ34348.1"/>
    </source>
</evidence>
<protein>
    <submittedName>
        <fullName evidence="1">Uncharacterized protein</fullName>
    </submittedName>
</protein>
<sequence>MPVATRRISERGRQGEEHTYNGIEDRVSKGVMMYPVFCTAKIPSEILDEFIDESYAGIIDTIGEDVSDPGASPCILQTTDLDSITHGSRKPMPDFESPFLNWTDKQVRDWATKESRLERSSIATRTFTIFDQNTINNKVCRVGYISIYKEDTDSRMLNEVFYADIMVRVPLEEAEIFWEETLSGVDGVFDRNAIDEERAMVEQSRKELEQGKRK</sequence>
<keyword evidence="2" id="KW-1185">Reference proteome</keyword>
<dbReference type="EMBL" id="DS995707">
    <property type="protein sequence ID" value="EEQ34348.1"/>
    <property type="molecule type" value="Genomic_DNA"/>
</dbReference>
<dbReference type="OrthoDB" id="4483229at2759"/>
<dbReference type="STRING" id="554155.C5FXV0"/>
<reference evidence="2" key="1">
    <citation type="journal article" date="2012" name="MBio">
        <title>Comparative genome analysis of Trichophyton rubrum and related dermatophytes reveals candidate genes involved in infection.</title>
        <authorList>
            <person name="Martinez D.A."/>
            <person name="Oliver B.G."/>
            <person name="Graeser Y."/>
            <person name="Goldberg J.M."/>
            <person name="Li W."/>
            <person name="Martinez-Rossi N.M."/>
            <person name="Monod M."/>
            <person name="Shelest E."/>
            <person name="Barton R.C."/>
            <person name="Birch E."/>
            <person name="Brakhage A.A."/>
            <person name="Chen Z."/>
            <person name="Gurr S.J."/>
            <person name="Heiman D."/>
            <person name="Heitman J."/>
            <person name="Kosti I."/>
            <person name="Rossi A."/>
            <person name="Saif S."/>
            <person name="Samalova M."/>
            <person name="Saunders C.W."/>
            <person name="Shea T."/>
            <person name="Summerbell R.C."/>
            <person name="Xu J."/>
            <person name="Young S."/>
            <person name="Zeng Q."/>
            <person name="Birren B.W."/>
            <person name="Cuomo C.A."/>
            <person name="White T.C."/>
        </authorList>
    </citation>
    <scope>NUCLEOTIDE SEQUENCE [LARGE SCALE GENOMIC DNA]</scope>
    <source>
        <strain evidence="2">ATCC MYA-4605 / CBS 113480</strain>
    </source>
</reference>
<organism evidence="1 2">
    <name type="scientific">Arthroderma otae (strain ATCC MYA-4605 / CBS 113480)</name>
    <name type="common">Microsporum canis</name>
    <dbReference type="NCBI Taxonomy" id="554155"/>
    <lineage>
        <taxon>Eukaryota</taxon>
        <taxon>Fungi</taxon>
        <taxon>Dikarya</taxon>
        <taxon>Ascomycota</taxon>
        <taxon>Pezizomycotina</taxon>
        <taxon>Eurotiomycetes</taxon>
        <taxon>Eurotiomycetidae</taxon>
        <taxon>Onygenales</taxon>
        <taxon>Arthrodermataceae</taxon>
        <taxon>Microsporum</taxon>
    </lineage>
</organism>
<dbReference type="eggNOG" id="ENOG502RKQ3">
    <property type="taxonomic scope" value="Eukaryota"/>
</dbReference>
<dbReference type="AlphaFoldDB" id="C5FXV0"/>
<dbReference type="Proteomes" id="UP000002035">
    <property type="component" value="Unassembled WGS sequence"/>
</dbReference>
<evidence type="ECO:0000313" key="2">
    <source>
        <dbReference type="Proteomes" id="UP000002035"/>
    </source>
</evidence>
<dbReference type="GeneID" id="9230456"/>
<accession>C5FXV0</accession>
<dbReference type="RefSeq" id="XP_002843384.1">
    <property type="nucleotide sequence ID" value="XM_002843338.1"/>
</dbReference>
<name>C5FXV0_ARTOC</name>
<dbReference type="HOGENOM" id="CLU_096896_0_0_1"/>